<dbReference type="PANTHER" id="PTHR43214">
    <property type="entry name" value="TWO-COMPONENT RESPONSE REGULATOR"/>
    <property type="match status" value="1"/>
</dbReference>
<evidence type="ECO:0000256" key="1">
    <source>
        <dbReference type="ARBA" id="ARBA00022553"/>
    </source>
</evidence>
<evidence type="ECO:0000313" key="8">
    <source>
        <dbReference type="EMBL" id="MCX3263472.1"/>
    </source>
</evidence>
<name>A0A9X3I774_9SPHI</name>
<organism evidence="8 9">
    <name type="scientific">Pedobacter agri</name>
    <dbReference type="NCBI Taxonomy" id="454586"/>
    <lineage>
        <taxon>Bacteria</taxon>
        <taxon>Pseudomonadati</taxon>
        <taxon>Bacteroidota</taxon>
        <taxon>Sphingobacteriia</taxon>
        <taxon>Sphingobacteriales</taxon>
        <taxon>Sphingobacteriaceae</taxon>
        <taxon>Pedobacter</taxon>
    </lineage>
</organism>
<reference evidence="8" key="1">
    <citation type="submission" date="2022-11" db="EMBL/GenBank/DDBJ databases">
        <authorList>
            <person name="Graham C."/>
            <person name="Newman J.D."/>
        </authorList>
    </citation>
    <scope>NUCLEOTIDE SEQUENCE</scope>
    <source>
        <strain evidence="8">DSM 19486</strain>
    </source>
</reference>
<evidence type="ECO:0000256" key="2">
    <source>
        <dbReference type="ARBA" id="ARBA00023015"/>
    </source>
</evidence>
<sequence>MGLVMNISIIDDHKILSELLKLSLSEFDFIKSVNLYSEPEKLFAHLDIFPPDILITDMLMPDITGIDIIKACRKTKSKSNLKIIVLSTVKDVNLIKNSFGEGANAYLCKDASVAELIDAINTISKDENAIYVGESLKNILVEFQLFEKGKVHLSPREKELLSHVCQGETVKEIADKLDLSINTIQSYMKQLMRKMQVNRTPDLILKAIKQGLFFPNQIH</sequence>
<dbReference type="PROSITE" id="PS50043">
    <property type="entry name" value="HTH_LUXR_2"/>
    <property type="match status" value="1"/>
</dbReference>
<protein>
    <submittedName>
        <fullName evidence="8">Response regulator transcription factor</fullName>
    </submittedName>
</protein>
<dbReference type="InterPro" id="IPR011006">
    <property type="entry name" value="CheY-like_superfamily"/>
</dbReference>
<comment type="caution">
    <text evidence="8">The sequence shown here is derived from an EMBL/GenBank/DDBJ whole genome shotgun (WGS) entry which is preliminary data.</text>
</comment>
<dbReference type="CDD" id="cd06170">
    <property type="entry name" value="LuxR_C_like"/>
    <property type="match status" value="1"/>
</dbReference>
<evidence type="ECO:0000259" key="7">
    <source>
        <dbReference type="PROSITE" id="PS50110"/>
    </source>
</evidence>
<dbReference type="SUPFAM" id="SSF46894">
    <property type="entry name" value="C-terminal effector domain of the bipartite response regulators"/>
    <property type="match status" value="1"/>
</dbReference>
<dbReference type="EMBL" id="JAPJUH010000001">
    <property type="protein sequence ID" value="MCX3263472.1"/>
    <property type="molecule type" value="Genomic_DNA"/>
</dbReference>
<dbReference type="PANTHER" id="PTHR43214:SF41">
    <property type="entry name" value="NITRATE_NITRITE RESPONSE REGULATOR PROTEIN NARP"/>
    <property type="match status" value="1"/>
</dbReference>
<dbReference type="InterPro" id="IPR001789">
    <property type="entry name" value="Sig_transdc_resp-reg_receiver"/>
</dbReference>
<keyword evidence="1 5" id="KW-0597">Phosphoprotein</keyword>
<dbReference type="Pfam" id="PF00196">
    <property type="entry name" value="GerE"/>
    <property type="match status" value="1"/>
</dbReference>
<evidence type="ECO:0000256" key="4">
    <source>
        <dbReference type="ARBA" id="ARBA00023163"/>
    </source>
</evidence>
<keyword evidence="2" id="KW-0805">Transcription regulation</keyword>
<dbReference type="InterPro" id="IPR000792">
    <property type="entry name" value="Tscrpt_reg_LuxR_C"/>
</dbReference>
<feature type="modified residue" description="4-aspartylphosphate" evidence="5">
    <location>
        <position position="57"/>
    </location>
</feature>
<evidence type="ECO:0000256" key="5">
    <source>
        <dbReference type="PROSITE-ProRule" id="PRU00169"/>
    </source>
</evidence>
<gene>
    <name evidence="8" type="ORF">OQZ29_01880</name>
</gene>
<dbReference type="Proteomes" id="UP001142592">
    <property type="component" value="Unassembled WGS sequence"/>
</dbReference>
<dbReference type="Gene3D" id="1.10.10.10">
    <property type="entry name" value="Winged helix-like DNA-binding domain superfamily/Winged helix DNA-binding domain"/>
    <property type="match status" value="1"/>
</dbReference>
<dbReference type="Pfam" id="PF00072">
    <property type="entry name" value="Response_reg"/>
    <property type="match status" value="1"/>
</dbReference>
<keyword evidence="4" id="KW-0804">Transcription</keyword>
<feature type="domain" description="HTH luxR-type" evidence="6">
    <location>
        <begin position="147"/>
        <end position="211"/>
    </location>
</feature>
<dbReference type="SMART" id="SM00448">
    <property type="entry name" value="REC"/>
    <property type="match status" value="1"/>
</dbReference>
<dbReference type="RefSeq" id="WP_010601759.1">
    <property type="nucleotide sequence ID" value="NZ_JAPJUH010000001.1"/>
</dbReference>
<dbReference type="PRINTS" id="PR00038">
    <property type="entry name" value="HTHLUXR"/>
</dbReference>
<dbReference type="GO" id="GO:0006355">
    <property type="term" value="P:regulation of DNA-templated transcription"/>
    <property type="evidence" value="ECO:0007669"/>
    <property type="project" value="InterPro"/>
</dbReference>
<dbReference type="GO" id="GO:0003677">
    <property type="term" value="F:DNA binding"/>
    <property type="evidence" value="ECO:0007669"/>
    <property type="project" value="UniProtKB-KW"/>
</dbReference>
<dbReference type="SMART" id="SM00421">
    <property type="entry name" value="HTH_LUXR"/>
    <property type="match status" value="1"/>
</dbReference>
<dbReference type="AlphaFoldDB" id="A0A9X3I774"/>
<keyword evidence="9" id="KW-1185">Reference proteome</keyword>
<feature type="domain" description="Response regulatory" evidence="7">
    <location>
        <begin position="6"/>
        <end position="124"/>
    </location>
</feature>
<keyword evidence="3" id="KW-0238">DNA-binding</keyword>
<evidence type="ECO:0000313" key="9">
    <source>
        <dbReference type="Proteomes" id="UP001142592"/>
    </source>
</evidence>
<dbReference type="InterPro" id="IPR039420">
    <property type="entry name" value="WalR-like"/>
</dbReference>
<dbReference type="Gene3D" id="3.40.50.2300">
    <property type="match status" value="1"/>
</dbReference>
<dbReference type="CDD" id="cd17535">
    <property type="entry name" value="REC_NarL-like"/>
    <property type="match status" value="1"/>
</dbReference>
<dbReference type="SUPFAM" id="SSF52172">
    <property type="entry name" value="CheY-like"/>
    <property type="match status" value="1"/>
</dbReference>
<dbReference type="InterPro" id="IPR058245">
    <property type="entry name" value="NreC/VraR/RcsB-like_REC"/>
</dbReference>
<dbReference type="GO" id="GO:0000160">
    <property type="term" value="P:phosphorelay signal transduction system"/>
    <property type="evidence" value="ECO:0007669"/>
    <property type="project" value="InterPro"/>
</dbReference>
<evidence type="ECO:0000256" key="3">
    <source>
        <dbReference type="ARBA" id="ARBA00023125"/>
    </source>
</evidence>
<dbReference type="InterPro" id="IPR016032">
    <property type="entry name" value="Sig_transdc_resp-reg_C-effctor"/>
</dbReference>
<dbReference type="InterPro" id="IPR036388">
    <property type="entry name" value="WH-like_DNA-bd_sf"/>
</dbReference>
<dbReference type="PROSITE" id="PS50110">
    <property type="entry name" value="RESPONSE_REGULATORY"/>
    <property type="match status" value="1"/>
</dbReference>
<accession>A0A9X3I774</accession>
<evidence type="ECO:0000259" key="6">
    <source>
        <dbReference type="PROSITE" id="PS50043"/>
    </source>
</evidence>
<proteinExistence type="predicted"/>